<protein>
    <submittedName>
        <fullName evidence="4">FG-GAP repeat protein</fullName>
    </submittedName>
</protein>
<dbReference type="SUPFAM" id="SSF50965">
    <property type="entry name" value="Galactose oxidase, central domain"/>
    <property type="match status" value="1"/>
</dbReference>
<dbReference type="Pfam" id="PF14312">
    <property type="entry name" value="FG-GAP_2"/>
    <property type="match status" value="4"/>
</dbReference>
<dbReference type="PANTHER" id="PTHR36220">
    <property type="entry name" value="UNNAMED PRODUCT"/>
    <property type="match status" value="1"/>
</dbReference>
<dbReference type="Gene3D" id="2.130.10.130">
    <property type="entry name" value="Integrin alpha, N-terminal"/>
    <property type="match status" value="2"/>
</dbReference>
<proteinExistence type="predicted"/>
<keyword evidence="3" id="KW-0325">Glycoprotein</keyword>
<dbReference type="PROSITE" id="PS51318">
    <property type="entry name" value="TAT"/>
    <property type="match status" value="1"/>
</dbReference>
<dbReference type="PANTHER" id="PTHR36220:SF1">
    <property type="entry name" value="GAMMA TUBULIN COMPLEX COMPONENT C-TERMINAL DOMAIN-CONTAINING PROTEIN"/>
    <property type="match status" value="1"/>
</dbReference>
<gene>
    <name evidence="4" type="ORF">EGD98_15105</name>
</gene>
<keyword evidence="2" id="KW-0677">Repeat</keyword>
<sequence>MSDETGADQMNRRDVLRRGAVVGGGLLATAFAGGSVTAQDSDDHEVGYISHSSYRKLTGAEDVDCVPNVEGWGDRFYVTRVAEDGDSETGVSVELPDQSAGGETTQQYEAYTATADEHVELAGGPSDHGPWKEPCGSWVFVEDDETLETDTVYRVSTESSSEPPDADYEGVTATDSDGDEIGSPMDLVQVSLEQVPPAERWSQVGTLTRGGLDAGFGAATALDGDRAVVGADGEAAAYVYTLTDHGWVMDAKLGDEVDVIGNDVAISGETVLVDAPDDAVEQNDSVCVFTRSDGRWEKQATLGPDDLEADDGFASAFDIDGDTVVVGAPEADGTSEDSDGNVYVFTRSDDSWSQQSKLEDDRTGLEDTAGGLGYDVAIDGDTVVAGAPYTIDYDRGYSDVGGAFVFTRSDETWSQQAFLRSDDGIDGDRQGQSVAIEADTAVVASHDAHKDDAFGDDAGAAWAYSRDDSNWSQQTKLTPDDWAPRSWFGYAISLDGDRLLVGADVYDGLGNDAQGAAYVFTRSGTDWSQLVKLTADDGEPYDKFGSDVALSGDAAFICAEDERGGSAARSGTAYLFQR</sequence>
<dbReference type="PROSITE" id="PS51470">
    <property type="entry name" value="FG_GAP"/>
    <property type="match status" value="1"/>
</dbReference>
<dbReference type="InterPro" id="IPR011043">
    <property type="entry name" value="Gal_Oxase/kelch_b-propeller"/>
</dbReference>
<organism evidence="4 5">
    <name type="scientific">Haloarcula salinisoli</name>
    <dbReference type="NCBI Taxonomy" id="2487746"/>
    <lineage>
        <taxon>Archaea</taxon>
        <taxon>Methanobacteriati</taxon>
        <taxon>Methanobacteriota</taxon>
        <taxon>Stenosarchaea group</taxon>
        <taxon>Halobacteria</taxon>
        <taxon>Halobacteriales</taxon>
        <taxon>Haloarculaceae</taxon>
        <taxon>Haloarcula</taxon>
    </lineage>
</organism>
<accession>A0A8J8CA70</accession>
<dbReference type="InterPro" id="IPR028994">
    <property type="entry name" value="Integrin_alpha_N"/>
</dbReference>
<evidence type="ECO:0000313" key="5">
    <source>
        <dbReference type="Proteomes" id="UP000783863"/>
    </source>
</evidence>
<comment type="caution">
    <text evidence="4">The sequence shown here is derived from an EMBL/GenBank/DDBJ whole genome shotgun (WGS) entry which is preliminary data.</text>
</comment>
<dbReference type="SMART" id="SM00191">
    <property type="entry name" value="Int_alpha"/>
    <property type="match status" value="3"/>
</dbReference>
<evidence type="ECO:0000256" key="1">
    <source>
        <dbReference type="ARBA" id="ARBA00022729"/>
    </source>
</evidence>
<reference evidence="4" key="1">
    <citation type="submission" date="2021-06" db="EMBL/GenBank/DDBJ databases">
        <title>Halomicroarcula sp. F24A a new haloarchaeum isolated from saline soil.</title>
        <authorList>
            <person name="Duran-Viseras A."/>
            <person name="Sanchez-Porro C."/>
            <person name="Ventosa A."/>
        </authorList>
    </citation>
    <scope>NUCLEOTIDE SEQUENCE</scope>
    <source>
        <strain evidence="4">F24A</strain>
    </source>
</reference>
<dbReference type="EMBL" id="RKLQ01000002">
    <property type="protein sequence ID" value="MBX0304994.1"/>
    <property type="molecule type" value="Genomic_DNA"/>
</dbReference>
<dbReference type="Proteomes" id="UP000783863">
    <property type="component" value="Unassembled WGS sequence"/>
</dbReference>
<keyword evidence="5" id="KW-1185">Reference proteome</keyword>
<evidence type="ECO:0000256" key="2">
    <source>
        <dbReference type="ARBA" id="ARBA00022737"/>
    </source>
</evidence>
<name>A0A8J8CA70_9EURY</name>
<dbReference type="RefSeq" id="WP_220589190.1">
    <property type="nucleotide sequence ID" value="NZ_RKLQ01000002.1"/>
</dbReference>
<evidence type="ECO:0000256" key="3">
    <source>
        <dbReference type="ARBA" id="ARBA00023180"/>
    </source>
</evidence>
<dbReference type="InterPro" id="IPR013519">
    <property type="entry name" value="Int_alpha_beta-p"/>
</dbReference>
<dbReference type="InterPro" id="IPR013517">
    <property type="entry name" value="FG-GAP"/>
</dbReference>
<dbReference type="AlphaFoldDB" id="A0A8J8CA70"/>
<keyword evidence="1" id="KW-0732">Signal</keyword>
<dbReference type="InterPro" id="IPR006311">
    <property type="entry name" value="TAT_signal"/>
</dbReference>
<evidence type="ECO:0000313" key="4">
    <source>
        <dbReference type="EMBL" id="MBX0304994.1"/>
    </source>
</evidence>